<comment type="cofactor">
    <cofactor evidence="8">
        <name>Mg(2+)</name>
        <dbReference type="ChEBI" id="CHEBI:18420"/>
    </cofactor>
</comment>
<evidence type="ECO:0000256" key="1">
    <source>
        <dbReference type="ARBA" id="ARBA00022553"/>
    </source>
</evidence>
<protein>
    <recommendedName>
        <fullName evidence="8 9">Polyphosphate kinase</fullName>
        <ecNumber evidence="8 9">2.7.4.1</ecNumber>
    </recommendedName>
    <alternativeName>
        <fullName evidence="8">ATP-polyphosphate phosphotransferase</fullName>
    </alternativeName>
    <alternativeName>
        <fullName evidence="8">Polyphosphoric acid kinase</fullName>
    </alternativeName>
</protein>
<feature type="domain" description="Polyphosphate kinase C-terminal" evidence="13">
    <location>
        <begin position="341"/>
        <end position="504"/>
    </location>
</feature>
<dbReference type="InterPro" id="IPR041108">
    <property type="entry name" value="PP_kinase_C_1"/>
</dbReference>
<gene>
    <name evidence="14" type="primary">ppk1</name>
    <name evidence="8" type="synonym">ppk</name>
    <name evidence="14" type="ORF">COA71_08830</name>
</gene>
<feature type="binding site" evidence="8">
    <location>
        <position position="385"/>
    </location>
    <ligand>
        <name>Mg(2+)</name>
        <dbReference type="ChEBI" id="CHEBI:18420"/>
    </ligand>
</feature>
<comment type="function">
    <text evidence="8 9">Catalyzes the reversible transfer of the terminal phosphate of ATP to form a long-chain polyphosphate (polyP).</text>
</comment>
<comment type="PTM">
    <text evidence="8 9">An intermediate of this reaction is the autophosphorylated ppk in which a phosphate is covalently linked to a histidine residue through a N-P bond.</text>
</comment>
<comment type="similarity">
    <text evidence="8 9">Belongs to the polyphosphate kinase 1 (PPK1) family.</text>
</comment>
<evidence type="ECO:0000256" key="3">
    <source>
        <dbReference type="ARBA" id="ARBA00022723"/>
    </source>
</evidence>
<dbReference type="NCBIfam" id="NF003921">
    <property type="entry name" value="PRK05443.2-2"/>
    <property type="match status" value="1"/>
</dbReference>
<evidence type="ECO:0000313" key="14">
    <source>
        <dbReference type="EMBL" id="PCJ41234.1"/>
    </source>
</evidence>
<evidence type="ECO:0000256" key="2">
    <source>
        <dbReference type="ARBA" id="ARBA00022679"/>
    </source>
</evidence>
<dbReference type="GO" id="GO:0005524">
    <property type="term" value="F:ATP binding"/>
    <property type="evidence" value="ECO:0007669"/>
    <property type="project" value="UniProtKB-KW"/>
</dbReference>
<feature type="domain" description="Polyphosphate kinase N-terminal" evidence="11">
    <location>
        <begin position="17"/>
        <end position="122"/>
    </location>
</feature>
<evidence type="ECO:0000259" key="12">
    <source>
        <dbReference type="Pfam" id="PF13090"/>
    </source>
</evidence>
<dbReference type="SUPFAM" id="SSF140356">
    <property type="entry name" value="PPK N-terminal domain-like"/>
    <property type="match status" value="1"/>
</dbReference>
<dbReference type="Proteomes" id="UP000228987">
    <property type="component" value="Unassembled WGS sequence"/>
</dbReference>
<evidence type="ECO:0000313" key="15">
    <source>
        <dbReference type="Proteomes" id="UP000228987"/>
    </source>
</evidence>
<proteinExistence type="inferred from homology"/>
<dbReference type="PANTHER" id="PTHR30218:SF0">
    <property type="entry name" value="POLYPHOSPHATE KINASE"/>
    <property type="match status" value="1"/>
</dbReference>
<dbReference type="Pfam" id="PF13089">
    <property type="entry name" value="PP_kinase_N"/>
    <property type="match status" value="1"/>
</dbReference>
<evidence type="ECO:0000259" key="11">
    <source>
        <dbReference type="Pfam" id="PF13089"/>
    </source>
</evidence>
<feature type="binding site" evidence="8">
    <location>
        <position position="415"/>
    </location>
    <ligand>
        <name>Mg(2+)</name>
        <dbReference type="ChEBI" id="CHEBI:18420"/>
    </ligand>
</feature>
<feature type="binding site" evidence="8">
    <location>
        <position position="602"/>
    </location>
    <ligand>
        <name>ATP</name>
        <dbReference type="ChEBI" id="CHEBI:30616"/>
    </ligand>
</feature>
<dbReference type="PANTHER" id="PTHR30218">
    <property type="entry name" value="POLYPHOSPHATE KINASE"/>
    <property type="match status" value="1"/>
</dbReference>
<keyword evidence="4 8" id="KW-0547">Nucleotide-binding</keyword>
<dbReference type="SUPFAM" id="SSF56024">
    <property type="entry name" value="Phospholipase D/nuclease"/>
    <property type="match status" value="2"/>
</dbReference>
<feature type="domain" description="Polyphosphate kinase C-terminal" evidence="12">
    <location>
        <begin position="515"/>
        <end position="685"/>
    </location>
</feature>
<name>A0A2A5CBG7_9GAMM</name>
<sequence>MDISQKKEIELNNPDYFINRELSFLEFNRRVLAQARDKKTPLLERLFFICIASSNMDEFFEIRVSGLKQQVAYGSTQRGPDNLSPSEQLELINKAAHRLQNSQYKILNDEVLPALANEDVHFLHHDRWNRTQSIWIKKYFNRELLPVLSPVGLDPAHPFPKVLNKSLNFIITLEGKDAFGRNTGIAIVQAPRALPRLIQLPSSCASHKYDFVFLSSIIHKHAADLFPGMTVTGCYEFRATRNSDLFVSEEEAGDLMRALEGELPSRRFAEVVRLEVTNRCPQEIIDFLMHKFTLQPADVYPVDGPVNLNRMMAIPNIVDLPELQFPTFTPALQKRLIRSENIFDTIKKGDVFLHHPFQSFTPVVDFLRQASADPNVLAIKQTLYRTGDDSSIVEALIAAAHAGKEVTVVIELRARFDEEENIELANELQNAGVHVSYGVVGHKTHAKMILVIRREGRQLKRYVHLGTGNYHAKTARLYTDLGMLSSDTAITDDVQKVFQQLTALGKAGKLKKILQAPFTLHKSMMEFIQIETENALKGETARIIAKMNSLVEPEIIKALYRASQAGVKIDLIVRGICCLRPGIKGVSDNIQVRSIIGRFLEHSRIFYFYNAGDIQLFGSSADWMDRNFFRRIETCFPIEDKRMKKKVVKECLLNYLSDNTQSWILHADGSYKKSILAGSKAKSAQQSLLKNYTE</sequence>
<feature type="binding site" evidence="8">
    <location>
        <position position="55"/>
    </location>
    <ligand>
        <name>ATP</name>
        <dbReference type="ChEBI" id="CHEBI:30616"/>
    </ligand>
</feature>
<comment type="caution">
    <text evidence="14">The sequence shown here is derived from an EMBL/GenBank/DDBJ whole genome shotgun (WGS) entry which is preliminary data.</text>
</comment>
<evidence type="ECO:0000256" key="8">
    <source>
        <dbReference type="HAMAP-Rule" id="MF_00347"/>
    </source>
</evidence>
<dbReference type="GO" id="GO:0006799">
    <property type="term" value="P:polyphosphate biosynthetic process"/>
    <property type="evidence" value="ECO:0007669"/>
    <property type="project" value="UniProtKB-UniRule"/>
</dbReference>
<evidence type="ECO:0000256" key="4">
    <source>
        <dbReference type="ARBA" id="ARBA00022741"/>
    </source>
</evidence>
<dbReference type="EMBL" id="NVWI01000006">
    <property type="protein sequence ID" value="PCJ41234.1"/>
    <property type="molecule type" value="Genomic_DNA"/>
</dbReference>
<dbReference type="NCBIfam" id="NF003918">
    <property type="entry name" value="PRK05443.1-2"/>
    <property type="match status" value="1"/>
</dbReference>
<dbReference type="Pfam" id="PF17941">
    <property type="entry name" value="PP_kinase_C_1"/>
    <property type="match status" value="1"/>
</dbReference>
<dbReference type="InterPro" id="IPR036830">
    <property type="entry name" value="PP_kinase_middle_dom_sf"/>
</dbReference>
<feature type="binding site" evidence="8">
    <location>
        <position position="574"/>
    </location>
    <ligand>
        <name>ATP</name>
        <dbReference type="ChEBI" id="CHEBI:30616"/>
    </ligand>
</feature>
<feature type="active site" description="Phosphohistidine intermediate" evidence="8">
    <location>
        <position position="445"/>
    </location>
</feature>
<dbReference type="InterPro" id="IPR025200">
    <property type="entry name" value="PPK_C_dom2"/>
</dbReference>
<dbReference type="GO" id="GO:0009358">
    <property type="term" value="C:polyphosphate kinase complex"/>
    <property type="evidence" value="ECO:0007669"/>
    <property type="project" value="InterPro"/>
</dbReference>
<feature type="domain" description="Polyphosphate kinase middle" evidence="10">
    <location>
        <begin position="132"/>
        <end position="314"/>
    </location>
</feature>
<dbReference type="InterPro" id="IPR003414">
    <property type="entry name" value="PP_kinase"/>
</dbReference>
<evidence type="ECO:0000256" key="7">
    <source>
        <dbReference type="ARBA" id="ARBA00022842"/>
    </source>
</evidence>
<keyword evidence="2 8" id="KW-0808">Transferase</keyword>
<keyword evidence="5 8" id="KW-0418">Kinase</keyword>
<dbReference type="InterPro" id="IPR036832">
    <property type="entry name" value="PPK_N_dom_sf"/>
</dbReference>
<dbReference type="Gene3D" id="3.30.1840.10">
    <property type="entry name" value="Polyphosphate kinase middle domain"/>
    <property type="match status" value="1"/>
</dbReference>
<dbReference type="HAMAP" id="MF_00347">
    <property type="entry name" value="Polyphosphate_kinase"/>
    <property type="match status" value="1"/>
</dbReference>
<dbReference type="Pfam" id="PF02503">
    <property type="entry name" value="PP_kinase"/>
    <property type="match status" value="1"/>
</dbReference>
<dbReference type="GO" id="GO:0008976">
    <property type="term" value="F:polyphosphate kinase activity"/>
    <property type="evidence" value="ECO:0007669"/>
    <property type="project" value="UniProtKB-UniRule"/>
</dbReference>
<evidence type="ECO:0000256" key="6">
    <source>
        <dbReference type="ARBA" id="ARBA00022840"/>
    </source>
</evidence>
<reference evidence="15" key="1">
    <citation type="submission" date="2017-08" db="EMBL/GenBank/DDBJ databases">
        <title>A dynamic microbial community with high functional redundancy inhabits the cold, oxic subseafloor aquifer.</title>
        <authorList>
            <person name="Tully B.J."/>
            <person name="Wheat C.G."/>
            <person name="Glazer B.T."/>
            <person name="Huber J.A."/>
        </authorList>
    </citation>
    <scope>NUCLEOTIDE SEQUENCE [LARGE SCALE GENOMIC DNA]</scope>
</reference>
<dbReference type="Pfam" id="PF13090">
    <property type="entry name" value="PP_kinase_C"/>
    <property type="match status" value="1"/>
</dbReference>
<dbReference type="PIRSF" id="PIRSF015589">
    <property type="entry name" value="PP_kinase"/>
    <property type="match status" value="1"/>
</dbReference>
<dbReference type="FunFam" id="3.30.870.10:FF:000001">
    <property type="entry name" value="Polyphosphate kinase"/>
    <property type="match status" value="1"/>
</dbReference>
<keyword evidence="3 8" id="KW-0479">Metal-binding</keyword>
<dbReference type="NCBIfam" id="TIGR03705">
    <property type="entry name" value="poly_P_kin"/>
    <property type="match status" value="1"/>
</dbReference>
<evidence type="ECO:0000256" key="5">
    <source>
        <dbReference type="ARBA" id="ARBA00022777"/>
    </source>
</evidence>
<keyword evidence="7 8" id="KW-0460">Magnesium</keyword>
<dbReference type="EC" id="2.7.4.1" evidence="8 9"/>
<accession>A0A2A5CBG7</accession>
<dbReference type="Gene3D" id="3.30.870.10">
    <property type="entry name" value="Endonuclease Chain A"/>
    <property type="match status" value="2"/>
</dbReference>
<dbReference type="SUPFAM" id="SSF143724">
    <property type="entry name" value="PHP14-like"/>
    <property type="match status" value="1"/>
</dbReference>
<evidence type="ECO:0000259" key="13">
    <source>
        <dbReference type="Pfam" id="PF17941"/>
    </source>
</evidence>
<evidence type="ECO:0000256" key="9">
    <source>
        <dbReference type="RuleBase" id="RU003800"/>
    </source>
</evidence>
<dbReference type="CDD" id="cd09168">
    <property type="entry name" value="PLDc_PaPPK1_C2_like"/>
    <property type="match status" value="1"/>
</dbReference>
<dbReference type="InterPro" id="IPR024953">
    <property type="entry name" value="PP_kinase_middle"/>
</dbReference>
<keyword evidence="6 8" id="KW-0067">ATP-binding</keyword>
<keyword evidence="1 8" id="KW-0597">Phosphoprotein</keyword>
<comment type="catalytic activity">
    <reaction evidence="8 9">
        <text>[phosphate](n) + ATP = [phosphate](n+1) + ADP</text>
        <dbReference type="Rhea" id="RHEA:19573"/>
        <dbReference type="Rhea" id="RHEA-COMP:9859"/>
        <dbReference type="Rhea" id="RHEA-COMP:14280"/>
        <dbReference type="ChEBI" id="CHEBI:16838"/>
        <dbReference type="ChEBI" id="CHEBI:30616"/>
        <dbReference type="ChEBI" id="CHEBI:456216"/>
        <dbReference type="EC" id="2.7.4.1"/>
    </reaction>
</comment>
<dbReference type="GO" id="GO:0046872">
    <property type="term" value="F:metal ion binding"/>
    <property type="evidence" value="ECO:0007669"/>
    <property type="project" value="UniProtKB-KW"/>
</dbReference>
<dbReference type="InterPro" id="IPR025198">
    <property type="entry name" value="PPK_N_dom"/>
</dbReference>
<feature type="binding site" evidence="8">
    <location>
        <position position="478"/>
    </location>
    <ligand>
        <name>ATP</name>
        <dbReference type="ChEBI" id="CHEBI:30616"/>
    </ligand>
</feature>
<dbReference type="CDD" id="cd09165">
    <property type="entry name" value="PLDc_PaPPK1_C1_like"/>
    <property type="match status" value="1"/>
</dbReference>
<dbReference type="NCBIfam" id="NF003917">
    <property type="entry name" value="PRK05443.1-1"/>
    <property type="match status" value="1"/>
</dbReference>
<dbReference type="AlphaFoldDB" id="A0A2A5CBG7"/>
<evidence type="ECO:0000259" key="10">
    <source>
        <dbReference type="Pfam" id="PF02503"/>
    </source>
</evidence>
<dbReference type="Gene3D" id="1.20.58.310">
    <property type="entry name" value="Polyphosphate kinase N-terminal domain"/>
    <property type="match status" value="1"/>
</dbReference>
<organism evidence="14 15">
    <name type="scientific">SAR86 cluster bacterium</name>
    <dbReference type="NCBI Taxonomy" id="2030880"/>
    <lineage>
        <taxon>Bacteria</taxon>
        <taxon>Pseudomonadati</taxon>
        <taxon>Pseudomonadota</taxon>
        <taxon>Gammaproteobacteria</taxon>
        <taxon>SAR86 cluster</taxon>
    </lineage>
</organism>